<dbReference type="InterPro" id="IPR006016">
    <property type="entry name" value="UspA"/>
</dbReference>
<dbReference type="PANTHER" id="PTHR47892">
    <property type="entry name" value="UNIVERSAL STRESS PROTEIN E"/>
    <property type="match status" value="1"/>
</dbReference>
<proteinExistence type="inferred from homology"/>
<reference evidence="6" key="1">
    <citation type="journal article" date="2021" name="PeerJ">
        <title>Extensive microbial diversity within the chicken gut microbiome revealed by metagenomics and culture.</title>
        <authorList>
            <person name="Gilroy R."/>
            <person name="Ravi A."/>
            <person name="Getino M."/>
            <person name="Pursley I."/>
            <person name="Horton D.L."/>
            <person name="Alikhan N.F."/>
            <person name="Baker D."/>
            <person name="Gharbi K."/>
            <person name="Hall N."/>
            <person name="Watson M."/>
            <person name="Adriaenssens E.M."/>
            <person name="Foster-Nyarko E."/>
            <person name="Jarju S."/>
            <person name="Secka A."/>
            <person name="Antonio M."/>
            <person name="Oren A."/>
            <person name="Chaudhuri R.R."/>
            <person name="La Ragione R."/>
            <person name="Hildebrand F."/>
            <person name="Pallen M.J."/>
        </authorList>
    </citation>
    <scope>NUCLEOTIDE SEQUENCE</scope>
    <source>
        <strain evidence="6">687</strain>
    </source>
</reference>
<name>A0A9E2KLK3_9GAMM</name>
<dbReference type="GO" id="GO:0005737">
    <property type="term" value="C:cytoplasm"/>
    <property type="evidence" value="ECO:0007669"/>
    <property type="project" value="UniProtKB-SubCell"/>
</dbReference>
<evidence type="ECO:0000256" key="2">
    <source>
        <dbReference type="ARBA" id="ARBA00008791"/>
    </source>
</evidence>
<comment type="similarity">
    <text evidence="2">Belongs to the universal stress protein A family.</text>
</comment>
<feature type="domain" description="UspA" evidence="5">
    <location>
        <begin position="8"/>
        <end position="135"/>
    </location>
</feature>
<evidence type="ECO:0000259" key="5">
    <source>
        <dbReference type="Pfam" id="PF00582"/>
    </source>
</evidence>
<dbReference type="Gene3D" id="3.40.50.12370">
    <property type="match status" value="1"/>
</dbReference>
<dbReference type="Pfam" id="PF00582">
    <property type="entry name" value="Usp"/>
    <property type="match status" value="2"/>
</dbReference>
<organism evidence="6 7">
    <name type="scientific">Candidatus Anaerobiospirillum merdipullorum</name>
    <dbReference type="NCBI Taxonomy" id="2838450"/>
    <lineage>
        <taxon>Bacteria</taxon>
        <taxon>Pseudomonadati</taxon>
        <taxon>Pseudomonadota</taxon>
        <taxon>Gammaproteobacteria</taxon>
        <taxon>Aeromonadales</taxon>
        <taxon>Succinivibrionaceae</taxon>
        <taxon>Anaerobiospirillum</taxon>
    </lineage>
</organism>
<reference evidence="6" key="2">
    <citation type="submission" date="2021-04" db="EMBL/GenBank/DDBJ databases">
        <authorList>
            <person name="Gilroy R."/>
        </authorList>
    </citation>
    <scope>NUCLEOTIDE SEQUENCE</scope>
    <source>
        <strain evidence="6">687</strain>
    </source>
</reference>
<gene>
    <name evidence="6" type="ORF">IAA31_00780</name>
</gene>
<feature type="domain" description="UspA" evidence="5">
    <location>
        <begin position="146"/>
        <end position="291"/>
    </location>
</feature>
<protein>
    <submittedName>
        <fullName evidence="6">Universal stress protein</fullName>
    </submittedName>
</protein>
<accession>A0A9E2KLK3</accession>
<comment type="function">
    <text evidence="4">Required for resistance to DNA-damaging agents.</text>
</comment>
<evidence type="ECO:0000256" key="4">
    <source>
        <dbReference type="ARBA" id="ARBA00037131"/>
    </source>
</evidence>
<evidence type="ECO:0000313" key="6">
    <source>
        <dbReference type="EMBL" id="MBU3826016.1"/>
    </source>
</evidence>
<evidence type="ECO:0000256" key="1">
    <source>
        <dbReference type="ARBA" id="ARBA00004496"/>
    </source>
</evidence>
<dbReference type="EMBL" id="JAHLFG010000008">
    <property type="protein sequence ID" value="MBU3826016.1"/>
    <property type="molecule type" value="Genomic_DNA"/>
</dbReference>
<dbReference type="PANTHER" id="PTHR47892:SF1">
    <property type="entry name" value="UNIVERSAL STRESS PROTEIN E"/>
    <property type="match status" value="1"/>
</dbReference>
<evidence type="ECO:0000256" key="3">
    <source>
        <dbReference type="ARBA" id="ARBA00022490"/>
    </source>
</evidence>
<sequence length="305" mass="34284">MKKIEKFKILVLLKPGDNQPAIERANEFARFMPDIEVTACRIINEYDELTRQNLEQQTMRELAAIAKAHPNIKHFVPRVLFGKNVPAAFVAEASAGGYTMAIISANKRNQIKDLFVAPIDSQVMRSITIPLLVVKDANAPQRLDRVILLAIDFEEDNHDRKLDAVLYQAAKIFADEFNGEIHVANVVSPLNRGYMGGNAKPSKILHPEMPRQRSDVHQDFVEEFAKHYGIPVEHTHVAIGRVDEEIPRLCTKLEARMVCMGSSARSGLLSPMNSSASELVLEQIKGDIFIVNEVQQYYEDEVKPA</sequence>
<keyword evidence="3" id="KW-0963">Cytoplasm</keyword>
<dbReference type="AlphaFoldDB" id="A0A9E2KLK3"/>
<comment type="caution">
    <text evidence="6">The sequence shown here is derived from an EMBL/GenBank/DDBJ whole genome shotgun (WGS) entry which is preliminary data.</text>
</comment>
<dbReference type="Proteomes" id="UP000824150">
    <property type="component" value="Unassembled WGS sequence"/>
</dbReference>
<dbReference type="SUPFAM" id="SSF52402">
    <property type="entry name" value="Adenine nucleotide alpha hydrolases-like"/>
    <property type="match status" value="2"/>
</dbReference>
<evidence type="ECO:0000313" key="7">
    <source>
        <dbReference type="Proteomes" id="UP000824150"/>
    </source>
</evidence>
<comment type="subcellular location">
    <subcellularLocation>
        <location evidence="1">Cytoplasm</location>
    </subcellularLocation>
</comment>